<keyword evidence="6" id="KW-1185">Reference proteome</keyword>
<protein>
    <recommendedName>
        <fullName evidence="4">DUF5129 domain-containing protein</fullName>
    </recommendedName>
</protein>
<name>A0A365YIJ6_9MICC</name>
<keyword evidence="2" id="KW-1133">Transmembrane helix</keyword>
<dbReference type="InterPro" id="IPR033435">
    <property type="entry name" value="DUF5129"/>
</dbReference>
<evidence type="ECO:0000259" key="4">
    <source>
        <dbReference type="Pfam" id="PF17173"/>
    </source>
</evidence>
<dbReference type="EMBL" id="POAF01000002">
    <property type="protein sequence ID" value="RBM02541.1"/>
    <property type="molecule type" value="Genomic_DNA"/>
</dbReference>
<evidence type="ECO:0000313" key="6">
    <source>
        <dbReference type="Proteomes" id="UP000252167"/>
    </source>
</evidence>
<feature type="transmembrane region" description="Helical" evidence="2">
    <location>
        <begin position="189"/>
        <end position="211"/>
    </location>
</feature>
<dbReference type="Pfam" id="PF17173">
    <property type="entry name" value="DUF5129"/>
    <property type="match status" value="1"/>
</dbReference>
<feature type="chain" id="PRO_5016933800" description="DUF5129 domain-containing protein" evidence="3">
    <location>
        <begin position="30"/>
        <end position="504"/>
    </location>
</feature>
<feature type="region of interest" description="Disordered" evidence="1">
    <location>
        <begin position="479"/>
        <end position="504"/>
    </location>
</feature>
<feature type="compositionally biased region" description="Gly residues" evidence="1">
    <location>
        <begin position="489"/>
        <end position="504"/>
    </location>
</feature>
<dbReference type="Proteomes" id="UP000252167">
    <property type="component" value="Unassembled WGS sequence"/>
</dbReference>
<evidence type="ECO:0000256" key="1">
    <source>
        <dbReference type="SAM" id="MobiDB-lite"/>
    </source>
</evidence>
<proteinExistence type="predicted"/>
<feature type="domain" description="DUF5129" evidence="4">
    <location>
        <begin position="48"/>
        <end position="393"/>
    </location>
</feature>
<feature type="compositionally biased region" description="Low complexity" evidence="1">
    <location>
        <begin position="479"/>
        <end position="488"/>
    </location>
</feature>
<sequence length="504" mass="53875">MQFRHSLTRCSAAAAVVLLGLAPGLPAAAASSSTIGVAAGANLEGISVYDTADVLNDEKIKDALSSIDFNEPTKVAVFSRQGEYSDDINSETLAFAREEHPEWISQDAEDYGDYWADGYFIITLSVEGHGDGQIGTYFGEDRKVSTSQMESIHEAGYEDFNLSRWTDGVIAVGAKGAKIMNRPWYKNPALWITTGVAGGAAGATGLVVLGVRASRRKEFEANLSTGREHLSNVTMDLDTTELSARTLPTGSRHAADLERRFADFMAKYRTLFARQQELEAATKKTRSSGSGVALSKDFIDTAQQLDATDDAIIAAAALYTRSATWQEAWRAQTAPILEDLAELPELLGGPDKKLGPAGSALRSFADTAQQEVQAVGTDLAAQVIDVDTALDRLSELRKQLTKRLDAYAAARIGAYAKSEAEEKQMRAKLRKQRYASTGTRSGGSILDVTSPAEFFWRVSAFNIGYQSAVKAVDSSRQAASSSSGVSTGYSGGGSFSGAGGSSRF</sequence>
<evidence type="ECO:0000256" key="2">
    <source>
        <dbReference type="SAM" id="Phobius"/>
    </source>
</evidence>
<keyword evidence="3" id="KW-0732">Signal</keyword>
<comment type="caution">
    <text evidence="5">The sequence shown here is derived from an EMBL/GenBank/DDBJ whole genome shotgun (WGS) entry which is preliminary data.</text>
</comment>
<gene>
    <name evidence="5" type="ORF">C1H84_03640</name>
</gene>
<keyword evidence="2" id="KW-0472">Membrane</keyword>
<feature type="signal peptide" evidence="3">
    <location>
        <begin position="1"/>
        <end position="29"/>
    </location>
</feature>
<keyword evidence="2" id="KW-0812">Transmembrane</keyword>
<accession>A0A365YIJ6</accession>
<reference evidence="5 6" key="1">
    <citation type="submission" date="2018-01" db="EMBL/GenBank/DDBJ databases">
        <title>Glutamicibacter soli strain NHPC-3 Whole genome sequence and assembly.</title>
        <authorList>
            <person name="Choudhury P."/>
            <person name="Gupta D."/>
            <person name="Sengupta K."/>
            <person name="Jawed A."/>
            <person name="Sultana N."/>
            <person name="Saha P."/>
        </authorList>
    </citation>
    <scope>NUCLEOTIDE SEQUENCE [LARGE SCALE GENOMIC DNA]</scope>
    <source>
        <strain evidence="5 6">NHPC-3</strain>
    </source>
</reference>
<organism evidence="5 6">
    <name type="scientific">Glutamicibacter soli</name>
    <dbReference type="NCBI Taxonomy" id="453836"/>
    <lineage>
        <taxon>Bacteria</taxon>
        <taxon>Bacillati</taxon>
        <taxon>Actinomycetota</taxon>
        <taxon>Actinomycetes</taxon>
        <taxon>Micrococcales</taxon>
        <taxon>Micrococcaceae</taxon>
        <taxon>Glutamicibacter</taxon>
    </lineage>
</organism>
<dbReference type="AlphaFoldDB" id="A0A365YIJ6"/>
<dbReference type="RefSeq" id="WP_113606577.1">
    <property type="nucleotide sequence ID" value="NZ_POAF01000002.1"/>
</dbReference>
<evidence type="ECO:0000313" key="5">
    <source>
        <dbReference type="EMBL" id="RBM02541.1"/>
    </source>
</evidence>
<evidence type="ECO:0000256" key="3">
    <source>
        <dbReference type="SAM" id="SignalP"/>
    </source>
</evidence>